<comment type="caution">
    <text evidence="2">The sequence shown here is derived from an EMBL/GenBank/DDBJ whole genome shotgun (WGS) entry which is preliminary data.</text>
</comment>
<dbReference type="Proteomes" id="UP000646827">
    <property type="component" value="Unassembled WGS sequence"/>
</dbReference>
<gene>
    <name evidence="2" type="ORF">INT45_011963</name>
</gene>
<evidence type="ECO:0000313" key="2">
    <source>
        <dbReference type="EMBL" id="KAG2227940.1"/>
    </source>
</evidence>
<dbReference type="SUPFAM" id="SSF52047">
    <property type="entry name" value="RNI-like"/>
    <property type="match status" value="1"/>
</dbReference>
<sequence>MTNFNKNISNLPFDITEHIAAYLSTKDLIECLCVSPEWNSIFRPARYRYVNLRYQLYDNFRPSFSIFLKTLEQSVKKSKRRKTVVPDTPRIHELGSSIRDLTMEDGLMSVKTMDKLAALCPNVNKVSFEWQLYPKSKINIKPTTKAFRSPHVFFEHFHPPSLTTLDLTGHLDGIPIVDGYPSFSETVIPALHHVPQLEYLSFGCLMISVTIPQVEEIHSCCPRLKGLKLHCPEGTPRNTNMINSPIDMTTITPALTMEKFHFPKKFWSHPQICELAWFKYIILKYPKLKELHIVSHGSVHIPTEEGGNFDSSSTTANLVLKNHFINLESIKIGFFGGENSTAWPQLLKDIRDITLVDSGMDISSDWIKNSTPSEIIRLNLPKLPNDLNTLRHFESLRHLTLTQDSFDTRTFAYPELPVDTVLESCQALETLAAKDYIITCKQLSLPRDTKDKSLSLLKEMIMDMVIFEDNKVLTHVGERCPNLERLHLNKCDWINTNKTPFIRIHMPQNWLKTVYLREPAIRTTDTRTRSNNFRPKCISTYFSHKVSNSAKVTNYPLYTTIRKRISPCGAVVEGGYANSGSNIESLIDCALNDEGHKDDMPTCFTLDVLGDEYYDFYLTVLCCRGFGGIYYNEARLELDKEENLDYFEKKVILPLF</sequence>
<proteinExistence type="predicted"/>
<dbReference type="SUPFAM" id="SSF81383">
    <property type="entry name" value="F-box domain"/>
    <property type="match status" value="1"/>
</dbReference>
<dbReference type="CDD" id="cd09917">
    <property type="entry name" value="F-box_SF"/>
    <property type="match status" value="1"/>
</dbReference>
<dbReference type="EMBL" id="JAEPRB010000003">
    <property type="protein sequence ID" value="KAG2227940.1"/>
    <property type="molecule type" value="Genomic_DNA"/>
</dbReference>
<dbReference type="AlphaFoldDB" id="A0A8H7SG37"/>
<reference evidence="2 3" key="1">
    <citation type="submission" date="2020-12" db="EMBL/GenBank/DDBJ databases">
        <title>Metabolic potential, ecology and presence of endohyphal bacteria is reflected in genomic diversity of Mucoromycotina.</title>
        <authorList>
            <person name="Muszewska A."/>
            <person name="Okrasinska A."/>
            <person name="Steczkiewicz K."/>
            <person name="Drgas O."/>
            <person name="Orlowska M."/>
            <person name="Perlinska-Lenart U."/>
            <person name="Aleksandrzak-Piekarczyk T."/>
            <person name="Szatraj K."/>
            <person name="Zielenkiewicz U."/>
            <person name="Pilsyk S."/>
            <person name="Malc E."/>
            <person name="Mieczkowski P."/>
            <person name="Kruszewska J.S."/>
            <person name="Biernat P."/>
            <person name="Pawlowska J."/>
        </authorList>
    </citation>
    <scope>NUCLEOTIDE SEQUENCE [LARGE SCALE GENOMIC DNA]</scope>
    <source>
        <strain evidence="2 3">CBS 142.35</strain>
    </source>
</reference>
<dbReference type="Gene3D" id="3.80.10.10">
    <property type="entry name" value="Ribonuclease Inhibitor"/>
    <property type="match status" value="2"/>
</dbReference>
<dbReference type="InterPro" id="IPR032675">
    <property type="entry name" value="LRR_dom_sf"/>
</dbReference>
<dbReference type="PANTHER" id="PTHR31639:SF42">
    <property type="entry name" value="OS02G0160200 PROTEIN"/>
    <property type="match status" value="1"/>
</dbReference>
<dbReference type="OrthoDB" id="2231513at2759"/>
<organism evidence="2 3">
    <name type="scientific">Circinella minor</name>
    <dbReference type="NCBI Taxonomy" id="1195481"/>
    <lineage>
        <taxon>Eukaryota</taxon>
        <taxon>Fungi</taxon>
        <taxon>Fungi incertae sedis</taxon>
        <taxon>Mucoromycota</taxon>
        <taxon>Mucoromycotina</taxon>
        <taxon>Mucoromycetes</taxon>
        <taxon>Mucorales</taxon>
        <taxon>Lichtheimiaceae</taxon>
        <taxon>Circinella</taxon>
    </lineage>
</organism>
<feature type="domain" description="F-box" evidence="1">
    <location>
        <begin position="5"/>
        <end position="52"/>
    </location>
</feature>
<evidence type="ECO:0000259" key="1">
    <source>
        <dbReference type="PROSITE" id="PS50181"/>
    </source>
</evidence>
<dbReference type="PROSITE" id="PS50181">
    <property type="entry name" value="FBOX"/>
    <property type="match status" value="1"/>
</dbReference>
<protein>
    <recommendedName>
        <fullName evidence="1">F-box domain-containing protein</fullName>
    </recommendedName>
</protein>
<keyword evidence="3" id="KW-1185">Reference proteome</keyword>
<dbReference type="PANTHER" id="PTHR31639">
    <property type="entry name" value="F-BOX PROTEIN-LIKE"/>
    <property type="match status" value="1"/>
</dbReference>
<dbReference type="InterPro" id="IPR001810">
    <property type="entry name" value="F-box_dom"/>
</dbReference>
<accession>A0A8H7SG37</accession>
<evidence type="ECO:0000313" key="3">
    <source>
        <dbReference type="Proteomes" id="UP000646827"/>
    </source>
</evidence>
<name>A0A8H7SG37_9FUNG</name>
<dbReference type="Pfam" id="PF00646">
    <property type="entry name" value="F-box"/>
    <property type="match status" value="1"/>
</dbReference>
<dbReference type="InterPro" id="IPR036047">
    <property type="entry name" value="F-box-like_dom_sf"/>
</dbReference>